<dbReference type="EMBL" id="CP002505">
    <property type="protein sequence ID" value="ADW74124.1"/>
    <property type="molecule type" value="Genomic_DNA"/>
</dbReference>
<evidence type="ECO:0000313" key="2">
    <source>
        <dbReference type="Proteomes" id="UP000007257"/>
    </source>
</evidence>
<reference evidence="2" key="1">
    <citation type="submission" date="2011-01" db="EMBL/GenBank/DDBJ databases">
        <title>Complete sequence of chromosome of Rahnella sp. Y9602.</title>
        <authorList>
            <consortium name="US DOE Joint Genome Institute"/>
            <person name="Lucas S."/>
            <person name="Copeland A."/>
            <person name="Lapidus A."/>
            <person name="Cheng J.-F."/>
            <person name="Goodwin L."/>
            <person name="Pitluck S."/>
            <person name="Lu M."/>
            <person name="Detter J.C."/>
            <person name="Han C."/>
            <person name="Tapia R."/>
            <person name="Land M."/>
            <person name="Hauser L."/>
            <person name="Kyrpides N."/>
            <person name="Ivanova N."/>
            <person name="Ovchinnikova G."/>
            <person name="Pagani I."/>
            <person name="Sobecky P.A."/>
            <person name="Martinez R.J."/>
            <person name="Woyke T."/>
        </authorList>
    </citation>
    <scope>NUCLEOTIDE SEQUENCE [LARGE SCALE GENOMIC DNA]</scope>
    <source>
        <strain evidence="2">Y9602</strain>
    </source>
</reference>
<organism evidence="1 2">
    <name type="scientific">Rahnella sp. (strain Y9602)</name>
    <dbReference type="NCBI Taxonomy" id="2703885"/>
    <lineage>
        <taxon>Bacteria</taxon>
        <taxon>Pseudomonadati</taxon>
        <taxon>Pseudomonadota</taxon>
        <taxon>Gammaproteobacteria</taxon>
        <taxon>Enterobacterales</taxon>
        <taxon>Yersiniaceae</taxon>
        <taxon>Rahnella</taxon>
    </lineage>
</organism>
<dbReference type="KEGG" id="rah:Rahaq_2517"/>
<proteinExistence type="predicted"/>
<accession>A0A0H3FB71</accession>
<gene>
    <name evidence="1" type="ordered locus">Rahaq_2517</name>
</gene>
<dbReference type="Proteomes" id="UP000007257">
    <property type="component" value="Chromosome"/>
</dbReference>
<dbReference type="AlphaFoldDB" id="A0A0H3FB71"/>
<dbReference type="HOGENOM" id="CLU_2036073_0_0_6"/>
<name>A0A0H3FB71_RAHSY</name>
<dbReference type="RefSeq" id="WP_013575824.1">
    <property type="nucleotide sequence ID" value="NC_015061.1"/>
</dbReference>
<reference evidence="1 2" key="2">
    <citation type="journal article" date="2012" name="J. Bacteriol.">
        <title>Complete Genome Sequence of Rahnella sp. Strain Y9602, a Gammaproteobacterium Isolate from Metal- and Radionuclide-Contaminated Soil.</title>
        <authorList>
            <person name="Martinez R.J."/>
            <person name="Bruce D."/>
            <person name="Detter C."/>
            <person name="Goodwin L.A."/>
            <person name="Han J."/>
            <person name="Han C.S."/>
            <person name="Held B."/>
            <person name="Land M.L."/>
            <person name="Mikhailova N."/>
            <person name="Nolan M."/>
            <person name="Pennacchio L."/>
            <person name="Pitluck S."/>
            <person name="Tapia R."/>
            <person name="Woyke T."/>
            <person name="Sobecky P.A."/>
        </authorList>
    </citation>
    <scope>NUCLEOTIDE SEQUENCE [LARGE SCALE GENOMIC DNA]</scope>
    <source>
        <strain evidence="1 2">Y9602</strain>
    </source>
</reference>
<protein>
    <submittedName>
        <fullName evidence="1">Uncharacterized protein</fullName>
    </submittedName>
</protein>
<sequence>MKKFADGSKEDINHWFALCRKKQQPFIVIVPQRKYALIQWDYMHFDKSIGANIRHHEREIVDSMGTILKKYRLQNFKFSRNNLGRNLRGVEIEDSVRVAEELYDLFNEYAYRGSPSLTKVD</sequence>
<evidence type="ECO:0000313" key="1">
    <source>
        <dbReference type="EMBL" id="ADW74124.1"/>
    </source>
</evidence>